<dbReference type="FunFam" id="2.60.120.780:FF:000001">
    <property type="entry name" value="E3 SUMO-protein ligase PIAS2 isoform X1"/>
    <property type="match status" value="1"/>
</dbReference>
<evidence type="ECO:0000256" key="6">
    <source>
        <dbReference type="ARBA" id="ARBA00022771"/>
    </source>
</evidence>
<feature type="domain" description="PINIT" evidence="14">
    <location>
        <begin position="120"/>
        <end position="285"/>
    </location>
</feature>
<evidence type="ECO:0000256" key="8">
    <source>
        <dbReference type="ARBA" id="ARBA00022833"/>
    </source>
</evidence>
<protein>
    <recommendedName>
        <fullName evidence="17">Protein inhibitor of activated STAT</fullName>
    </recommendedName>
</protein>
<dbReference type="Proteomes" id="UP000287033">
    <property type="component" value="Unassembled WGS sequence"/>
</dbReference>
<evidence type="ECO:0000256" key="4">
    <source>
        <dbReference type="ARBA" id="ARBA00022679"/>
    </source>
</evidence>
<dbReference type="Pfam" id="PF14324">
    <property type="entry name" value="PINIT"/>
    <property type="match status" value="1"/>
</dbReference>
<dbReference type="PROSITE" id="PS51044">
    <property type="entry name" value="ZF_SP_RING"/>
    <property type="match status" value="1"/>
</dbReference>
<dbReference type="GO" id="GO:0000785">
    <property type="term" value="C:chromatin"/>
    <property type="evidence" value="ECO:0007669"/>
    <property type="project" value="TreeGrafter"/>
</dbReference>
<evidence type="ECO:0000256" key="11">
    <source>
        <dbReference type="SAM" id="MobiDB-lite"/>
    </source>
</evidence>
<evidence type="ECO:0000313" key="16">
    <source>
        <dbReference type="Proteomes" id="UP000287033"/>
    </source>
</evidence>
<evidence type="ECO:0000256" key="7">
    <source>
        <dbReference type="ARBA" id="ARBA00022786"/>
    </source>
</evidence>
<evidence type="ECO:0000256" key="5">
    <source>
        <dbReference type="ARBA" id="ARBA00022723"/>
    </source>
</evidence>
<dbReference type="Gene3D" id="1.10.720.30">
    <property type="entry name" value="SAP domain"/>
    <property type="match status" value="1"/>
</dbReference>
<dbReference type="FunFam" id="1.10.720.30:FF:000001">
    <property type="entry name" value="E3 SUMO-protein ligase PIAS2 isoform 1"/>
    <property type="match status" value="1"/>
</dbReference>
<feature type="region of interest" description="Disordered" evidence="11">
    <location>
        <begin position="510"/>
        <end position="534"/>
    </location>
</feature>
<sequence>MVMSFRVSELQVLLGFSGRNKTGRKHELLTKVLYMLKSGCSPAVHMKIKELYRRRFPRKSHATMELPLLSVQNAAAHPSASASLALSSNPQLHYSTSAASALVSPLLSPLSMLTPKRELDLQHLSPPVHPDVKMRRLPFYDIYDELTKPTTLVSSNGQRFEEAVVTFALTPQQVQQICSSRDLLLGAKGDHTVQVQLRFCLCETSCPQEDYFPPNLFVKVNGKLCPLPGYLPPTKNGVEPKRPSRPINVTSLIKLTATIPNMITINWSSEYGRNYSVSVYLVKQLTSATLLQRLRAKGIRNPDHSRALIKEKLTADPDSEIATTSLRVSLICPLGKMRLSVPCRAVTCTHLQCFDATLYLQMNEKKATWVCPVCDKKAPYENLIIDGYGIAVFIVLLNLHQLSPMLQSPATNVVTSEYLPSLSIPEYQFSYQMPPLPSDIQGLDLFSFLQADSQHYSSVISSSSEDQTAMRSSLNHFFQFTSSPHFLEPVVSSTSGMHGSANRSSSIISSSVLRSSQHSHPETTTLNSGSTISAPGSSHGLDIISLD</sequence>
<evidence type="ECO:0000259" key="14">
    <source>
        <dbReference type="PROSITE" id="PS51466"/>
    </source>
</evidence>
<dbReference type="PANTHER" id="PTHR10782">
    <property type="entry name" value="ZINC FINGER MIZ DOMAIN-CONTAINING PROTEIN"/>
    <property type="match status" value="1"/>
</dbReference>
<dbReference type="OrthoDB" id="10263264at2759"/>
<dbReference type="InterPro" id="IPR004181">
    <property type="entry name" value="Znf_MIZ"/>
</dbReference>
<accession>A0A401RP27</accession>
<dbReference type="STRING" id="137246.A0A401RP27"/>
<gene>
    <name evidence="15" type="ORF">chiPu_0018563</name>
</gene>
<evidence type="ECO:0000256" key="9">
    <source>
        <dbReference type="ARBA" id="ARBA00023242"/>
    </source>
</evidence>
<keyword evidence="6 10" id="KW-0863">Zinc-finger</keyword>
<evidence type="ECO:0000256" key="2">
    <source>
        <dbReference type="ARBA" id="ARBA00004718"/>
    </source>
</evidence>
<dbReference type="OMA" id="HRYSPIN"/>
<comment type="similarity">
    <text evidence="3">Belongs to the PIAS family.</text>
</comment>
<dbReference type="SUPFAM" id="SSF68906">
    <property type="entry name" value="SAP domain"/>
    <property type="match status" value="1"/>
</dbReference>
<feature type="domain" description="SP-RING-type" evidence="13">
    <location>
        <begin position="317"/>
        <end position="402"/>
    </location>
</feature>
<dbReference type="GO" id="GO:0008270">
    <property type="term" value="F:zinc ion binding"/>
    <property type="evidence" value="ECO:0007669"/>
    <property type="project" value="UniProtKB-KW"/>
</dbReference>
<dbReference type="GO" id="GO:0006357">
    <property type="term" value="P:regulation of transcription by RNA polymerase II"/>
    <property type="evidence" value="ECO:0007669"/>
    <property type="project" value="TreeGrafter"/>
</dbReference>
<dbReference type="GO" id="GO:0016925">
    <property type="term" value="P:protein sumoylation"/>
    <property type="evidence" value="ECO:0007669"/>
    <property type="project" value="UniProtKB-UniPathway"/>
</dbReference>
<dbReference type="GO" id="GO:0061665">
    <property type="term" value="F:SUMO ligase activity"/>
    <property type="evidence" value="ECO:0007669"/>
    <property type="project" value="TreeGrafter"/>
</dbReference>
<keyword evidence="7" id="KW-0833">Ubl conjugation pathway</keyword>
<comment type="caution">
    <text evidence="15">The sequence shown here is derived from an EMBL/GenBank/DDBJ whole genome shotgun (WGS) entry which is preliminary data.</text>
</comment>
<dbReference type="InterPro" id="IPR003034">
    <property type="entry name" value="SAP_dom"/>
</dbReference>
<evidence type="ECO:0000256" key="3">
    <source>
        <dbReference type="ARBA" id="ARBA00005383"/>
    </source>
</evidence>
<dbReference type="Gene3D" id="2.60.120.780">
    <property type="entry name" value="PINIT domain"/>
    <property type="match status" value="1"/>
</dbReference>
<evidence type="ECO:0000256" key="10">
    <source>
        <dbReference type="PROSITE-ProRule" id="PRU00452"/>
    </source>
</evidence>
<keyword evidence="16" id="KW-1185">Reference proteome</keyword>
<dbReference type="PROSITE" id="PS50800">
    <property type="entry name" value="SAP"/>
    <property type="match status" value="1"/>
</dbReference>
<evidence type="ECO:0000259" key="13">
    <source>
        <dbReference type="PROSITE" id="PS51044"/>
    </source>
</evidence>
<dbReference type="Pfam" id="PF02891">
    <property type="entry name" value="zf-MIZ"/>
    <property type="match status" value="1"/>
</dbReference>
<dbReference type="UniPathway" id="UPA00886"/>
<keyword evidence="4" id="KW-0808">Transferase</keyword>
<feature type="compositionally biased region" description="Polar residues" evidence="11">
    <location>
        <begin position="522"/>
        <end position="534"/>
    </location>
</feature>
<reference evidence="15 16" key="1">
    <citation type="journal article" date="2018" name="Nat. Ecol. Evol.">
        <title>Shark genomes provide insights into elasmobranch evolution and the origin of vertebrates.</title>
        <authorList>
            <person name="Hara Y"/>
            <person name="Yamaguchi K"/>
            <person name="Onimaru K"/>
            <person name="Kadota M"/>
            <person name="Koyanagi M"/>
            <person name="Keeley SD"/>
            <person name="Tatsumi K"/>
            <person name="Tanaka K"/>
            <person name="Motone F"/>
            <person name="Kageyama Y"/>
            <person name="Nozu R"/>
            <person name="Adachi N"/>
            <person name="Nishimura O"/>
            <person name="Nakagawa R"/>
            <person name="Tanegashima C"/>
            <person name="Kiyatake I"/>
            <person name="Matsumoto R"/>
            <person name="Murakumo K"/>
            <person name="Nishida K"/>
            <person name="Terakita A"/>
            <person name="Kuratani S"/>
            <person name="Sato K"/>
            <person name="Hyodo S Kuraku.S."/>
        </authorList>
    </citation>
    <scope>NUCLEOTIDE SEQUENCE [LARGE SCALE GENOMIC DNA]</scope>
</reference>
<dbReference type="InterPro" id="IPR038654">
    <property type="entry name" value="PINIT_sf"/>
</dbReference>
<dbReference type="InterPro" id="IPR036361">
    <property type="entry name" value="SAP_dom_sf"/>
</dbReference>
<organism evidence="15 16">
    <name type="scientific">Chiloscyllium punctatum</name>
    <name type="common">Brownbanded bambooshark</name>
    <name type="synonym">Hemiscyllium punctatum</name>
    <dbReference type="NCBI Taxonomy" id="137246"/>
    <lineage>
        <taxon>Eukaryota</taxon>
        <taxon>Metazoa</taxon>
        <taxon>Chordata</taxon>
        <taxon>Craniata</taxon>
        <taxon>Vertebrata</taxon>
        <taxon>Chondrichthyes</taxon>
        <taxon>Elasmobranchii</taxon>
        <taxon>Galeomorphii</taxon>
        <taxon>Galeoidea</taxon>
        <taxon>Orectolobiformes</taxon>
        <taxon>Hemiscylliidae</taxon>
        <taxon>Chiloscyllium</taxon>
    </lineage>
</organism>
<dbReference type="InterPro" id="IPR023321">
    <property type="entry name" value="PINIT"/>
</dbReference>
<keyword evidence="9" id="KW-0539">Nucleus</keyword>
<dbReference type="AlphaFoldDB" id="A0A401RP27"/>
<dbReference type="PANTHER" id="PTHR10782:SF10">
    <property type="entry name" value="E3 SUMO-PROTEIN LIGASE PIAS3"/>
    <property type="match status" value="1"/>
</dbReference>
<dbReference type="EMBL" id="BEZZ01001615">
    <property type="protein sequence ID" value="GCC19836.1"/>
    <property type="molecule type" value="Genomic_DNA"/>
</dbReference>
<evidence type="ECO:0000259" key="12">
    <source>
        <dbReference type="PROSITE" id="PS50800"/>
    </source>
</evidence>
<comment type="subcellular location">
    <subcellularLocation>
        <location evidence="1">Nucleus</location>
    </subcellularLocation>
</comment>
<dbReference type="GO" id="GO:0005634">
    <property type="term" value="C:nucleus"/>
    <property type="evidence" value="ECO:0007669"/>
    <property type="project" value="UniProtKB-SubCell"/>
</dbReference>
<evidence type="ECO:0000256" key="1">
    <source>
        <dbReference type="ARBA" id="ARBA00004123"/>
    </source>
</evidence>
<evidence type="ECO:0008006" key="17">
    <source>
        <dbReference type="Google" id="ProtNLM"/>
    </source>
</evidence>
<dbReference type="GO" id="GO:0003712">
    <property type="term" value="F:transcription coregulator activity"/>
    <property type="evidence" value="ECO:0007669"/>
    <property type="project" value="TreeGrafter"/>
</dbReference>
<dbReference type="InterPro" id="IPR013083">
    <property type="entry name" value="Znf_RING/FYVE/PHD"/>
</dbReference>
<evidence type="ECO:0000313" key="15">
    <source>
        <dbReference type="EMBL" id="GCC19836.1"/>
    </source>
</evidence>
<dbReference type="PROSITE" id="PS51466">
    <property type="entry name" value="PINIT"/>
    <property type="match status" value="1"/>
</dbReference>
<keyword evidence="8" id="KW-0862">Zinc</keyword>
<name>A0A401RP27_CHIPU</name>
<keyword evidence="5" id="KW-0479">Metal-binding</keyword>
<dbReference type="Gene3D" id="3.30.40.10">
    <property type="entry name" value="Zinc/RING finger domain, C3HC4 (zinc finger)"/>
    <property type="match status" value="1"/>
</dbReference>
<proteinExistence type="inferred from homology"/>
<comment type="pathway">
    <text evidence="2">Protein modification; protein sumoylation.</text>
</comment>
<feature type="domain" description="SAP" evidence="12">
    <location>
        <begin position="2"/>
        <end position="36"/>
    </location>
</feature>